<dbReference type="InterPro" id="IPR000312">
    <property type="entry name" value="Glycosyl_Trfase_fam3"/>
</dbReference>
<dbReference type="HAMAP" id="MF_00211">
    <property type="entry name" value="TrpD"/>
    <property type="match status" value="1"/>
</dbReference>
<dbReference type="FunFam" id="3.40.1030.10:FF:000002">
    <property type="entry name" value="Anthranilate phosphoribosyltransferase"/>
    <property type="match status" value="1"/>
</dbReference>
<dbReference type="EC" id="2.4.2.18" evidence="2"/>
<organism evidence="12 13">
    <name type="scientific">Ostreobium quekettii</name>
    <dbReference type="NCBI Taxonomy" id="121088"/>
    <lineage>
        <taxon>Eukaryota</taxon>
        <taxon>Viridiplantae</taxon>
        <taxon>Chlorophyta</taxon>
        <taxon>core chlorophytes</taxon>
        <taxon>Ulvophyceae</taxon>
        <taxon>TCBD clade</taxon>
        <taxon>Bryopsidales</taxon>
        <taxon>Ostreobineae</taxon>
        <taxon>Ostreobiaceae</taxon>
        <taxon>Ostreobium</taxon>
    </lineage>
</organism>
<evidence type="ECO:0000256" key="3">
    <source>
        <dbReference type="ARBA" id="ARBA00022605"/>
    </source>
</evidence>
<evidence type="ECO:0000259" key="11">
    <source>
        <dbReference type="Pfam" id="PF02885"/>
    </source>
</evidence>
<dbReference type="PANTHER" id="PTHR43285:SF2">
    <property type="entry name" value="ANTHRANILATE PHOSPHORIBOSYLTRANSFERASE"/>
    <property type="match status" value="1"/>
</dbReference>
<dbReference type="EMBL" id="CAJHUC010000855">
    <property type="protein sequence ID" value="CAD7698597.1"/>
    <property type="molecule type" value="Genomic_DNA"/>
</dbReference>
<evidence type="ECO:0000256" key="1">
    <source>
        <dbReference type="ARBA" id="ARBA00004907"/>
    </source>
</evidence>
<evidence type="ECO:0000256" key="9">
    <source>
        <dbReference type="SAM" id="MobiDB-lite"/>
    </source>
</evidence>
<feature type="compositionally biased region" description="Polar residues" evidence="9">
    <location>
        <begin position="429"/>
        <end position="438"/>
    </location>
</feature>
<dbReference type="InterPro" id="IPR017459">
    <property type="entry name" value="Glycosyl_Trfase_fam3_N_dom"/>
</dbReference>
<comment type="pathway">
    <text evidence="1">Amino-acid biosynthesis; L-tryptophan biosynthesis; L-tryptophan from chorismate: step 2/5.</text>
</comment>
<evidence type="ECO:0000256" key="4">
    <source>
        <dbReference type="ARBA" id="ARBA00022676"/>
    </source>
</evidence>
<keyword evidence="3" id="KW-0028">Amino-acid biosynthesis</keyword>
<accession>A0A8S1J521</accession>
<comment type="similarity">
    <text evidence="8">Belongs to the anthranilate phosphoribosyltransferase family.</text>
</comment>
<dbReference type="Gene3D" id="1.20.970.10">
    <property type="entry name" value="Transferase, Pyrimidine Nucleoside Phosphorylase, Chain C"/>
    <property type="match status" value="1"/>
</dbReference>
<proteinExistence type="inferred from homology"/>
<dbReference type="Pfam" id="PF02885">
    <property type="entry name" value="Glycos_trans_3N"/>
    <property type="match status" value="1"/>
</dbReference>
<evidence type="ECO:0000256" key="7">
    <source>
        <dbReference type="ARBA" id="ARBA00023141"/>
    </source>
</evidence>
<evidence type="ECO:0000256" key="6">
    <source>
        <dbReference type="ARBA" id="ARBA00022822"/>
    </source>
</evidence>
<dbReference type="SUPFAM" id="SSF52418">
    <property type="entry name" value="Nucleoside phosphorylase/phosphoribosyltransferase catalytic domain"/>
    <property type="match status" value="1"/>
</dbReference>
<comment type="caution">
    <text evidence="12">The sequence shown here is derived from an EMBL/GenBank/DDBJ whole genome shotgun (WGS) entry which is preliminary data.</text>
</comment>
<dbReference type="PANTHER" id="PTHR43285">
    <property type="entry name" value="ANTHRANILATE PHOSPHORIBOSYLTRANSFERASE"/>
    <property type="match status" value="1"/>
</dbReference>
<protein>
    <recommendedName>
        <fullName evidence="2">anthranilate phosphoribosyltransferase</fullName>
        <ecNumber evidence="2">2.4.2.18</ecNumber>
    </recommendedName>
</protein>
<reference evidence="12" key="1">
    <citation type="submission" date="2020-12" db="EMBL/GenBank/DDBJ databases">
        <authorList>
            <person name="Iha C."/>
        </authorList>
    </citation>
    <scope>NUCLEOTIDE SEQUENCE</scope>
</reference>
<dbReference type="InterPro" id="IPR035902">
    <property type="entry name" value="Nuc_phospho_transferase"/>
</dbReference>
<dbReference type="SUPFAM" id="SSF47648">
    <property type="entry name" value="Nucleoside phosphorylase/phosphoribosyltransferase N-terminal domain"/>
    <property type="match status" value="1"/>
</dbReference>
<evidence type="ECO:0000256" key="2">
    <source>
        <dbReference type="ARBA" id="ARBA00011948"/>
    </source>
</evidence>
<evidence type="ECO:0000313" key="12">
    <source>
        <dbReference type="EMBL" id="CAD7698597.1"/>
    </source>
</evidence>
<dbReference type="GO" id="GO:0004048">
    <property type="term" value="F:anthranilate phosphoribosyltransferase activity"/>
    <property type="evidence" value="ECO:0007669"/>
    <property type="project" value="UniProtKB-EC"/>
</dbReference>
<dbReference type="NCBIfam" id="TIGR01245">
    <property type="entry name" value="trpD"/>
    <property type="match status" value="1"/>
</dbReference>
<dbReference type="InterPro" id="IPR005940">
    <property type="entry name" value="Anthranilate_Pribosyl_Tfrase"/>
</dbReference>
<keyword evidence="7" id="KW-0057">Aromatic amino acid biosynthesis</keyword>
<gene>
    <name evidence="12" type="ORF">OSTQU699_LOCUS3958</name>
</gene>
<evidence type="ECO:0000256" key="5">
    <source>
        <dbReference type="ARBA" id="ARBA00022679"/>
    </source>
</evidence>
<name>A0A8S1J521_9CHLO</name>
<evidence type="ECO:0000313" key="13">
    <source>
        <dbReference type="Proteomes" id="UP000708148"/>
    </source>
</evidence>
<feature type="domain" description="Glycosyl transferase family 3" evidence="10">
    <location>
        <begin position="114"/>
        <end position="362"/>
    </location>
</feature>
<dbReference type="GO" id="GO:0005829">
    <property type="term" value="C:cytosol"/>
    <property type="evidence" value="ECO:0007669"/>
    <property type="project" value="TreeGrafter"/>
</dbReference>
<feature type="region of interest" description="Disordered" evidence="9">
    <location>
        <begin position="420"/>
        <end position="455"/>
    </location>
</feature>
<dbReference type="OrthoDB" id="427800at2759"/>
<sequence length="575" mass="61480">MAVGAVGSATRFVGRVGRPLAGRRAQAVAVRPCRRPRCAALPDVKTIIETLADGENLSKADARGALEAVMDNGDPAQIAAFLVLLRAKGETPEEVAGLAEALQSQAVRVETPYDVLDIVGTGGDNIGSINISTGSCVVAAAAGAKVAKHGNRSVSSQCGSADVLEAMGVAIDLPPKGVAECIDKAGVGFMFAPIYHPAMKVVVPVRKSLRIRTVFNILGPMLNPARASYGLVGVFTPKLMSLMAEALQRLGTKKSLVVHSMGLDELTPMGPADVVEVTPLGTRSYTLQPSDVGIPPCEVQDLKGGNKQQNAQMLQDVFGGAPGPKADALCLNAGYALAACGVAADPKEGVAMSREALRQGRAANVLQKWVEVSQEQRAAHSEILQTTINTATADAIRASDRYPIPSEDCTSILEIRWDPQKYPKDDTDTNNYQTSTAWQPDRDLGARASAQASAPDPRRPLWRLFAPVAGILGSTSIQAEGNMMSHEEDPLAVLASPVSFQRFLDVMKNDAARDLVRKINRFLHEFSEARQDPHRDSAALQRFLSKMEPDFRKNRLWRNQPHEELNTAMEAGGDG</sequence>
<dbReference type="Pfam" id="PF00591">
    <property type="entry name" value="Glycos_transf_3"/>
    <property type="match status" value="1"/>
</dbReference>
<dbReference type="GO" id="GO:0000162">
    <property type="term" value="P:L-tryptophan biosynthetic process"/>
    <property type="evidence" value="ECO:0007669"/>
    <property type="project" value="UniProtKB-KW"/>
</dbReference>
<keyword evidence="5" id="KW-0808">Transferase</keyword>
<dbReference type="Proteomes" id="UP000708148">
    <property type="component" value="Unassembled WGS sequence"/>
</dbReference>
<dbReference type="InterPro" id="IPR036320">
    <property type="entry name" value="Glycosyl_Trfase_fam3_N_dom_sf"/>
</dbReference>
<evidence type="ECO:0000256" key="8">
    <source>
        <dbReference type="ARBA" id="ARBA00061500"/>
    </source>
</evidence>
<feature type="domain" description="Glycosyl transferase family 3 N-terminal" evidence="11">
    <location>
        <begin position="45"/>
        <end position="105"/>
    </location>
</feature>
<dbReference type="Gene3D" id="1.10.246.120">
    <property type="match status" value="1"/>
</dbReference>
<dbReference type="Gene3D" id="3.40.1030.10">
    <property type="entry name" value="Nucleoside phosphorylase/phosphoribosyltransferase catalytic domain"/>
    <property type="match status" value="1"/>
</dbReference>
<keyword evidence="4" id="KW-0328">Glycosyltransferase</keyword>
<dbReference type="AlphaFoldDB" id="A0A8S1J521"/>
<evidence type="ECO:0000259" key="10">
    <source>
        <dbReference type="Pfam" id="PF00591"/>
    </source>
</evidence>
<keyword evidence="6" id="KW-0822">Tryptophan biosynthesis</keyword>
<keyword evidence="13" id="KW-1185">Reference proteome</keyword>